<dbReference type="Proteomes" id="UP000694400">
    <property type="component" value="Unassembled WGS sequence"/>
</dbReference>
<feature type="transmembrane region" description="Helical" evidence="3">
    <location>
        <begin position="540"/>
        <end position="564"/>
    </location>
</feature>
<reference evidence="5" key="2">
    <citation type="submission" date="2025-09" db="UniProtKB">
        <authorList>
            <consortium name="Ensembl"/>
        </authorList>
    </citation>
    <scope>IDENTIFICATION</scope>
</reference>
<evidence type="ECO:0000256" key="1">
    <source>
        <dbReference type="ARBA" id="ARBA00023319"/>
    </source>
</evidence>
<feature type="compositionally biased region" description="Pro residues" evidence="2">
    <location>
        <begin position="68"/>
        <end position="95"/>
    </location>
</feature>
<keyword evidence="1" id="KW-0393">Immunoglobulin domain</keyword>
<evidence type="ECO:0000259" key="4">
    <source>
        <dbReference type="PROSITE" id="PS50835"/>
    </source>
</evidence>
<dbReference type="CDD" id="cd05768">
    <property type="entry name" value="IgC1_CH3_IgAGD_CH4_IgAEM"/>
    <property type="match status" value="1"/>
</dbReference>
<evidence type="ECO:0000256" key="2">
    <source>
        <dbReference type="SAM" id="MobiDB-lite"/>
    </source>
</evidence>
<feature type="domain" description="Ig-like" evidence="4">
    <location>
        <begin position="306"/>
        <end position="408"/>
    </location>
</feature>
<dbReference type="FunFam" id="2.60.40.10:FF:000998">
    <property type="entry name" value="Immunoglobulin heavy constant epsilon"/>
    <property type="match status" value="1"/>
</dbReference>
<accession>A0A8B9SL52</accession>
<organism evidence="5 6">
    <name type="scientific">Anas platyrhynchos</name>
    <name type="common">Mallard</name>
    <name type="synonym">Anas boschas</name>
    <dbReference type="NCBI Taxonomy" id="8839"/>
    <lineage>
        <taxon>Eukaryota</taxon>
        <taxon>Metazoa</taxon>
        <taxon>Chordata</taxon>
        <taxon>Craniata</taxon>
        <taxon>Vertebrata</taxon>
        <taxon>Euteleostomi</taxon>
        <taxon>Archelosauria</taxon>
        <taxon>Archosauria</taxon>
        <taxon>Dinosauria</taxon>
        <taxon>Saurischia</taxon>
        <taxon>Theropoda</taxon>
        <taxon>Coelurosauria</taxon>
        <taxon>Aves</taxon>
        <taxon>Neognathae</taxon>
        <taxon>Galloanserae</taxon>
        <taxon>Anseriformes</taxon>
        <taxon>Anatidae</taxon>
        <taxon>Anatinae</taxon>
        <taxon>Anas</taxon>
    </lineage>
</organism>
<keyword evidence="3" id="KW-0472">Membrane</keyword>
<protein>
    <recommendedName>
        <fullName evidence="4">Ig-like domain-containing protein</fullName>
    </recommendedName>
</protein>
<dbReference type="PROSITE" id="PS50835">
    <property type="entry name" value="IG_LIKE"/>
    <property type="match status" value="4"/>
</dbReference>
<feature type="domain" description="Ig-like" evidence="4">
    <location>
        <begin position="100"/>
        <end position="195"/>
    </location>
</feature>
<dbReference type="Pfam" id="PF07654">
    <property type="entry name" value="C1-set"/>
    <property type="match status" value="3"/>
</dbReference>
<dbReference type="InterPro" id="IPR050380">
    <property type="entry name" value="Immune_Resp_Modulators"/>
</dbReference>
<dbReference type="InterPro" id="IPR003597">
    <property type="entry name" value="Ig_C1-set"/>
</dbReference>
<dbReference type="InterPro" id="IPR036179">
    <property type="entry name" value="Ig-like_dom_sf"/>
</dbReference>
<evidence type="ECO:0000313" key="6">
    <source>
        <dbReference type="Proteomes" id="UP000694400"/>
    </source>
</evidence>
<dbReference type="FunFam" id="2.60.40.10:FF:000463">
    <property type="entry name" value="Immunoglobulin heavy constant gamma 1"/>
    <property type="match status" value="1"/>
</dbReference>
<evidence type="ECO:0000313" key="5">
    <source>
        <dbReference type="Ensembl" id="ENSAPLP00020007892.1"/>
    </source>
</evidence>
<proteinExistence type="predicted"/>
<dbReference type="InterPro" id="IPR007110">
    <property type="entry name" value="Ig-like_dom"/>
</dbReference>
<dbReference type="PROSITE" id="PS00290">
    <property type="entry name" value="IG_MHC"/>
    <property type="match status" value="2"/>
</dbReference>
<dbReference type="Ensembl" id="ENSAPLT00020008493.1">
    <property type="protein sequence ID" value="ENSAPLP00020007892.1"/>
    <property type="gene ID" value="ENSAPLG00020005808.1"/>
</dbReference>
<dbReference type="AlphaFoldDB" id="A0A8B9SL52"/>
<reference evidence="5" key="1">
    <citation type="submission" date="2025-08" db="UniProtKB">
        <authorList>
            <consortium name="Ensembl"/>
        </authorList>
    </citation>
    <scope>IDENTIFICATION</scope>
</reference>
<keyword evidence="3" id="KW-0812">Transmembrane</keyword>
<evidence type="ECO:0000256" key="3">
    <source>
        <dbReference type="SAM" id="Phobius"/>
    </source>
</evidence>
<dbReference type="SMART" id="SM00407">
    <property type="entry name" value="IGc1"/>
    <property type="match status" value="3"/>
</dbReference>
<feature type="compositionally biased region" description="Pro residues" evidence="2">
    <location>
        <begin position="7"/>
        <end position="20"/>
    </location>
</feature>
<feature type="region of interest" description="Disordered" evidence="2">
    <location>
        <begin position="1"/>
        <end position="95"/>
    </location>
</feature>
<feature type="domain" description="Ig-like" evidence="4">
    <location>
        <begin position="205"/>
        <end position="300"/>
    </location>
</feature>
<dbReference type="PANTHER" id="PTHR23411">
    <property type="entry name" value="TAPASIN"/>
    <property type="match status" value="1"/>
</dbReference>
<keyword evidence="3" id="KW-1133">Transmembrane helix</keyword>
<feature type="domain" description="Ig-like" evidence="4">
    <location>
        <begin position="418"/>
        <end position="519"/>
    </location>
</feature>
<dbReference type="InterPro" id="IPR003006">
    <property type="entry name" value="Ig/MHC_CS"/>
</dbReference>
<dbReference type="InterPro" id="IPR013783">
    <property type="entry name" value="Ig-like_fold"/>
</dbReference>
<dbReference type="SUPFAM" id="SSF48726">
    <property type="entry name" value="Immunoglobulin"/>
    <property type="match status" value="4"/>
</dbReference>
<name>A0A8B9SL52_ANAPL</name>
<sequence>MTSQSTPTPPSPPQYPPIPPNTTQYGPIPPSMTSQYDPTPPSPPQHPPGQPNTTQYNLPVHPNTPQSTPTPPNTPQSTPVPPTLTPHPLPLPFPATPRGPTLFPLLSCSSSSSSSSLYAVGCVAVGHVPAGVTFSWTDATNKSVATTIVNFPEARGPGGNWATSRLELPLQEGKGRQPFYCHAAHPRGNPVLAVSNPGSSQPTAPVLSIHPPSREDFEGPYRNSSLLCRVRGPRGLTPVTWLKNGAPVTAGTVTAGSRTDGTGAYVTDSWLSVTEAEWDAGTVYTCQADGEMRNSSKSLECGLDKPDSSDIAVRVLPPSFVDIFNEKVAKLTCKVSNLPTVEGLVISWLKEDGQKLETKTMPRVLQANSLYGVEGVASVCADEWNKEEVYTCKVSHPELLFPVEEKLQKATERDAKPPALYVFPPPPEQLNAHETATVTCLAKGFNPPDLFIRWLRNGEPLPASSYVTMPPVAESQLARSYFTYSALSVATEDWGAGNVFTCLVGHERLPLQVAQKSVDKSSAFLDAYTEVEEDDDLDNLWTTASTFIVLFILSLFYSATVTLIKVK</sequence>
<dbReference type="Gene3D" id="2.60.40.10">
    <property type="entry name" value="Immunoglobulins"/>
    <property type="match status" value="4"/>
</dbReference>
<feature type="compositionally biased region" description="Pro residues" evidence="2">
    <location>
        <begin position="38"/>
        <end position="50"/>
    </location>
</feature>